<proteinExistence type="predicted"/>
<dbReference type="GO" id="GO:0003677">
    <property type="term" value="F:DNA binding"/>
    <property type="evidence" value="ECO:0007669"/>
    <property type="project" value="UniProtKB-KW"/>
</dbReference>
<dbReference type="PANTHER" id="PTHR46797:SF2">
    <property type="entry name" value="TRANSCRIPTIONAL REGULATOR"/>
    <property type="match status" value="1"/>
</dbReference>
<protein>
    <submittedName>
        <fullName evidence="3">Helix-turn-helix transcriptional regulator</fullName>
    </submittedName>
</protein>
<dbReference type="Gene3D" id="1.10.260.40">
    <property type="entry name" value="lambda repressor-like DNA-binding domains"/>
    <property type="match status" value="1"/>
</dbReference>
<dbReference type="SMART" id="SM00530">
    <property type="entry name" value="HTH_XRE"/>
    <property type="match status" value="1"/>
</dbReference>
<name>A0A934ITP6_9HYPH</name>
<dbReference type="GO" id="GO:0003700">
    <property type="term" value="F:DNA-binding transcription factor activity"/>
    <property type="evidence" value="ECO:0007669"/>
    <property type="project" value="TreeGrafter"/>
</dbReference>
<dbReference type="Proteomes" id="UP000609531">
    <property type="component" value="Unassembled WGS sequence"/>
</dbReference>
<dbReference type="InterPro" id="IPR010982">
    <property type="entry name" value="Lambda_DNA-bd_dom_sf"/>
</dbReference>
<dbReference type="Gene3D" id="2.60.120.10">
    <property type="entry name" value="Jelly Rolls"/>
    <property type="match status" value="1"/>
</dbReference>
<dbReference type="AlphaFoldDB" id="A0A934ITP6"/>
<evidence type="ECO:0000256" key="1">
    <source>
        <dbReference type="ARBA" id="ARBA00023125"/>
    </source>
</evidence>
<dbReference type="PROSITE" id="PS50943">
    <property type="entry name" value="HTH_CROC1"/>
    <property type="match status" value="1"/>
</dbReference>
<keyword evidence="1" id="KW-0238">DNA-binding</keyword>
<reference evidence="3" key="1">
    <citation type="submission" date="2020-12" db="EMBL/GenBank/DDBJ databases">
        <title>Bacterial taxonomy.</title>
        <authorList>
            <person name="Pan X."/>
        </authorList>
    </citation>
    <scope>NUCLEOTIDE SEQUENCE</scope>
    <source>
        <strain evidence="3">B2012</strain>
    </source>
</reference>
<sequence length="191" mass="21033">MDMWLGEQLRLRRKQLRKSLKEVADGAEISVSLLSQMERGLRSVSIQTLHGLAEELDTPIETFLANLHVEADQTDDARGAVTRAGSHRSVDSAKLGGIHKEILTPPVANGSNLQLYRAVIEPGGSTGPTFFTTQTGHQIGYVVSGQLELQLAERLLSLKTGDSFWYDNAMPRRWRNPGEEQAVVLWAVSAV</sequence>
<accession>A0A934ITP6</accession>
<feature type="domain" description="HTH cro/C1-type" evidence="2">
    <location>
        <begin position="9"/>
        <end position="63"/>
    </location>
</feature>
<dbReference type="Pfam" id="PF07883">
    <property type="entry name" value="Cupin_2"/>
    <property type="match status" value="1"/>
</dbReference>
<evidence type="ECO:0000313" key="3">
    <source>
        <dbReference type="EMBL" id="MBJ3778418.1"/>
    </source>
</evidence>
<evidence type="ECO:0000259" key="2">
    <source>
        <dbReference type="PROSITE" id="PS50943"/>
    </source>
</evidence>
<dbReference type="CDD" id="cd00093">
    <property type="entry name" value="HTH_XRE"/>
    <property type="match status" value="1"/>
</dbReference>
<dbReference type="InterPro" id="IPR050807">
    <property type="entry name" value="TransReg_Diox_bact_type"/>
</dbReference>
<gene>
    <name evidence="3" type="ORF">JCR33_22150</name>
</gene>
<dbReference type="GO" id="GO:0005829">
    <property type="term" value="C:cytosol"/>
    <property type="evidence" value="ECO:0007669"/>
    <property type="project" value="TreeGrafter"/>
</dbReference>
<dbReference type="SUPFAM" id="SSF51182">
    <property type="entry name" value="RmlC-like cupins"/>
    <property type="match status" value="1"/>
</dbReference>
<dbReference type="InterPro" id="IPR001387">
    <property type="entry name" value="Cro/C1-type_HTH"/>
</dbReference>
<dbReference type="SUPFAM" id="SSF47413">
    <property type="entry name" value="lambda repressor-like DNA-binding domains"/>
    <property type="match status" value="1"/>
</dbReference>
<evidence type="ECO:0000313" key="4">
    <source>
        <dbReference type="Proteomes" id="UP000609531"/>
    </source>
</evidence>
<dbReference type="PANTHER" id="PTHR46797">
    <property type="entry name" value="HTH-TYPE TRANSCRIPTIONAL REGULATOR"/>
    <property type="match status" value="1"/>
</dbReference>
<dbReference type="CDD" id="cd02209">
    <property type="entry name" value="cupin_XRE_C"/>
    <property type="match status" value="1"/>
</dbReference>
<dbReference type="InterPro" id="IPR013096">
    <property type="entry name" value="Cupin_2"/>
</dbReference>
<dbReference type="InterPro" id="IPR014710">
    <property type="entry name" value="RmlC-like_jellyroll"/>
</dbReference>
<comment type="caution">
    <text evidence="3">The sequence shown here is derived from an EMBL/GenBank/DDBJ whole genome shotgun (WGS) entry which is preliminary data.</text>
</comment>
<dbReference type="InterPro" id="IPR011051">
    <property type="entry name" value="RmlC_Cupin_sf"/>
</dbReference>
<dbReference type="Pfam" id="PF01381">
    <property type="entry name" value="HTH_3"/>
    <property type="match status" value="1"/>
</dbReference>
<keyword evidence="4" id="KW-1185">Reference proteome</keyword>
<dbReference type="EMBL" id="JAEKJA010000027">
    <property type="protein sequence ID" value="MBJ3778418.1"/>
    <property type="molecule type" value="Genomic_DNA"/>
</dbReference>
<organism evidence="3 4">
    <name type="scientific">Acuticoccus mangrovi</name>
    <dbReference type="NCBI Taxonomy" id="2796142"/>
    <lineage>
        <taxon>Bacteria</taxon>
        <taxon>Pseudomonadati</taxon>
        <taxon>Pseudomonadota</taxon>
        <taxon>Alphaproteobacteria</taxon>
        <taxon>Hyphomicrobiales</taxon>
        <taxon>Amorphaceae</taxon>
        <taxon>Acuticoccus</taxon>
    </lineage>
</organism>